<dbReference type="FunFam" id="3.30.160.60:FF:001049">
    <property type="entry name" value="zinc finger protein 319"/>
    <property type="match status" value="1"/>
</dbReference>
<evidence type="ECO:0000313" key="11">
    <source>
        <dbReference type="Proteomes" id="UP000519115"/>
    </source>
</evidence>
<dbReference type="FunFam" id="3.30.160.60:FF:002343">
    <property type="entry name" value="Zinc finger protein 33A"/>
    <property type="match status" value="1"/>
</dbReference>
<evidence type="ECO:0000256" key="6">
    <source>
        <dbReference type="ARBA" id="ARBA00023242"/>
    </source>
</evidence>
<proteinExistence type="predicted"/>
<evidence type="ECO:0000313" key="10">
    <source>
        <dbReference type="EMBL" id="NXJ57281.1"/>
    </source>
</evidence>
<keyword evidence="5" id="KW-0862">Zinc</keyword>
<evidence type="ECO:0000256" key="8">
    <source>
        <dbReference type="SAM" id="MobiDB-lite"/>
    </source>
</evidence>
<comment type="subcellular location">
    <subcellularLocation>
        <location evidence="1">Nucleus</location>
    </subcellularLocation>
</comment>
<dbReference type="PROSITE" id="PS50157">
    <property type="entry name" value="ZINC_FINGER_C2H2_2"/>
    <property type="match status" value="3"/>
</dbReference>
<evidence type="ECO:0000256" key="4">
    <source>
        <dbReference type="ARBA" id="ARBA00022771"/>
    </source>
</evidence>
<dbReference type="GO" id="GO:0000981">
    <property type="term" value="F:DNA-binding transcription factor activity, RNA polymerase II-specific"/>
    <property type="evidence" value="ECO:0007669"/>
    <property type="project" value="TreeGrafter"/>
</dbReference>
<accession>A0A7L0CSP7</accession>
<keyword evidence="11" id="KW-1185">Reference proteome</keyword>
<feature type="non-terminal residue" evidence="10">
    <location>
        <position position="65"/>
    </location>
</feature>
<dbReference type="AlphaFoldDB" id="A0A7L0CSP7"/>
<gene>
    <name evidence="10" type="primary">Zscan2_2</name>
    <name evidence="10" type="ORF">SPITYR_R16021</name>
</gene>
<dbReference type="SUPFAM" id="SSF57667">
    <property type="entry name" value="beta-beta-alpha zinc fingers"/>
    <property type="match status" value="1"/>
</dbReference>
<evidence type="ECO:0000256" key="7">
    <source>
        <dbReference type="PROSITE-ProRule" id="PRU00042"/>
    </source>
</evidence>
<dbReference type="Gene3D" id="3.30.160.60">
    <property type="entry name" value="Classic Zinc Finger"/>
    <property type="match status" value="3"/>
</dbReference>
<evidence type="ECO:0000256" key="5">
    <source>
        <dbReference type="ARBA" id="ARBA00022833"/>
    </source>
</evidence>
<reference evidence="10 11" key="1">
    <citation type="submission" date="2019-09" db="EMBL/GenBank/DDBJ databases">
        <title>Bird 10,000 Genomes (B10K) Project - Family phase.</title>
        <authorList>
            <person name="Zhang G."/>
        </authorList>
    </citation>
    <scope>NUCLEOTIDE SEQUENCE [LARGE SCALE GENOMIC DNA]</scope>
    <source>
        <strain evidence="10">B10K-DU-007-42</strain>
        <tissue evidence="10">Muscle</tissue>
    </source>
</reference>
<evidence type="ECO:0000256" key="3">
    <source>
        <dbReference type="ARBA" id="ARBA00022737"/>
    </source>
</evidence>
<dbReference type="GO" id="GO:0005634">
    <property type="term" value="C:nucleus"/>
    <property type="evidence" value="ECO:0007669"/>
    <property type="project" value="UniProtKB-SubCell"/>
</dbReference>
<dbReference type="GO" id="GO:0008270">
    <property type="term" value="F:zinc ion binding"/>
    <property type="evidence" value="ECO:0007669"/>
    <property type="project" value="UniProtKB-KW"/>
</dbReference>
<feature type="region of interest" description="Disordered" evidence="8">
    <location>
        <begin position="42"/>
        <end position="65"/>
    </location>
</feature>
<protein>
    <submittedName>
        <fullName evidence="10">ZSCA2 protein</fullName>
    </submittedName>
</protein>
<dbReference type="PROSITE" id="PS00028">
    <property type="entry name" value="ZINC_FINGER_C2H2_1"/>
    <property type="match status" value="1"/>
</dbReference>
<dbReference type="Proteomes" id="UP000519115">
    <property type="component" value="Unassembled WGS sequence"/>
</dbReference>
<keyword evidence="3" id="KW-0677">Repeat</keyword>
<evidence type="ECO:0000256" key="1">
    <source>
        <dbReference type="ARBA" id="ARBA00004123"/>
    </source>
</evidence>
<dbReference type="InterPro" id="IPR013087">
    <property type="entry name" value="Znf_C2H2_type"/>
</dbReference>
<keyword evidence="6" id="KW-0539">Nucleus</keyword>
<keyword evidence="4 7" id="KW-0863">Zinc-finger</keyword>
<name>A0A7L0CSP7_9AVES</name>
<evidence type="ECO:0000259" key="9">
    <source>
        <dbReference type="PROSITE" id="PS50157"/>
    </source>
</evidence>
<organism evidence="10 11">
    <name type="scientific">Spizaetus tyrannus</name>
    <name type="common">black hawk-eagle</name>
    <dbReference type="NCBI Taxonomy" id="252798"/>
    <lineage>
        <taxon>Eukaryota</taxon>
        <taxon>Metazoa</taxon>
        <taxon>Chordata</taxon>
        <taxon>Craniata</taxon>
        <taxon>Vertebrata</taxon>
        <taxon>Euteleostomi</taxon>
        <taxon>Archelosauria</taxon>
        <taxon>Archosauria</taxon>
        <taxon>Dinosauria</taxon>
        <taxon>Saurischia</taxon>
        <taxon>Theropoda</taxon>
        <taxon>Coelurosauria</taxon>
        <taxon>Aves</taxon>
        <taxon>Neognathae</taxon>
        <taxon>Neoaves</taxon>
        <taxon>Telluraves</taxon>
        <taxon>Accipitrimorphae</taxon>
        <taxon>Accipitriformes</taxon>
        <taxon>Accipitridae</taxon>
        <taxon>Accipitrinae</taxon>
        <taxon>Spizaetus</taxon>
    </lineage>
</organism>
<dbReference type="GO" id="GO:0000978">
    <property type="term" value="F:RNA polymerase II cis-regulatory region sequence-specific DNA binding"/>
    <property type="evidence" value="ECO:0007669"/>
    <property type="project" value="TreeGrafter"/>
</dbReference>
<feature type="domain" description="C2H2-type" evidence="9">
    <location>
        <begin position="22"/>
        <end position="49"/>
    </location>
</feature>
<sequence length="65" mass="7205">KRFSGSSNLITHQRLHSGERPYTCADCGKAFTISSKLIAHQRTHSGERPYSCADCGKGFSNRPHL</sequence>
<feature type="domain" description="C2H2-type" evidence="9">
    <location>
        <begin position="1"/>
        <end position="21"/>
    </location>
</feature>
<comment type="caution">
    <text evidence="10">The sequence shown here is derived from an EMBL/GenBank/DDBJ whole genome shotgun (WGS) entry which is preliminary data.</text>
</comment>
<dbReference type="EMBL" id="VXAF01001126">
    <property type="protein sequence ID" value="NXJ57281.1"/>
    <property type="molecule type" value="Genomic_DNA"/>
</dbReference>
<keyword evidence="2" id="KW-0479">Metal-binding</keyword>
<feature type="domain" description="C2H2-type" evidence="9">
    <location>
        <begin position="50"/>
        <end position="65"/>
    </location>
</feature>
<dbReference type="PANTHER" id="PTHR23226">
    <property type="entry name" value="ZINC FINGER AND SCAN DOMAIN-CONTAINING"/>
    <property type="match status" value="1"/>
</dbReference>
<evidence type="ECO:0000256" key="2">
    <source>
        <dbReference type="ARBA" id="ARBA00022723"/>
    </source>
</evidence>
<dbReference type="Pfam" id="PF00096">
    <property type="entry name" value="zf-C2H2"/>
    <property type="match status" value="2"/>
</dbReference>
<feature type="non-terminal residue" evidence="10">
    <location>
        <position position="1"/>
    </location>
</feature>
<dbReference type="PANTHER" id="PTHR23226:SF416">
    <property type="entry name" value="FI01424P"/>
    <property type="match status" value="1"/>
</dbReference>
<dbReference type="InterPro" id="IPR036236">
    <property type="entry name" value="Znf_C2H2_sf"/>
</dbReference>